<keyword evidence="1" id="KW-1133">Transmembrane helix</keyword>
<keyword evidence="1" id="KW-0915">Sodium</keyword>
<feature type="transmembrane region" description="Helical" evidence="1">
    <location>
        <begin position="67"/>
        <end position="88"/>
    </location>
</feature>
<dbReference type="EMBL" id="CP121208">
    <property type="protein sequence ID" value="WFM83300.1"/>
    <property type="molecule type" value="Genomic_DNA"/>
</dbReference>
<feature type="transmembrane region" description="Helical" evidence="1">
    <location>
        <begin position="286"/>
        <end position="305"/>
    </location>
</feature>
<dbReference type="Pfam" id="PF03616">
    <property type="entry name" value="Glt_symporter"/>
    <property type="match status" value="1"/>
</dbReference>
<dbReference type="PANTHER" id="PTHR36178">
    <property type="entry name" value="SLR0625 PROTEIN"/>
    <property type="match status" value="1"/>
</dbReference>
<feature type="transmembrane region" description="Helical" evidence="1">
    <location>
        <begin position="246"/>
        <end position="265"/>
    </location>
</feature>
<keyword evidence="1" id="KW-0813">Transport</keyword>
<keyword evidence="1" id="KW-0406">Ion transport</keyword>
<organism evidence="3 4">
    <name type="scientific">Arcanobacterium canis</name>
    <dbReference type="NCBI Taxonomy" id="999183"/>
    <lineage>
        <taxon>Bacteria</taxon>
        <taxon>Bacillati</taxon>
        <taxon>Actinomycetota</taxon>
        <taxon>Actinomycetes</taxon>
        <taxon>Actinomycetales</taxon>
        <taxon>Actinomycetaceae</taxon>
        <taxon>Arcanobacterium</taxon>
    </lineage>
</organism>
<feature type="transmembrane region" description="Helical" evidence="1">
    <location>
        <begin position="160"/>
        <end position="181"/>
    </location>
</feature>
<protein>
    <recommendedName>
        <fullName evidence="1 2">Sodium/glutamate symporter</fullName>
    </recommendedName>
</protein>
<keyword evidence="1" id="KW-0739">Sodium transport</keyword>
<evidence type="ECO:0000313" key="4">
    <source>
        <dbReference type="Proteomes" id="UP001215216"/>
    </source>
</evidence>
<keyword evidence="1" id="KW-0472">Membrane</keyword>
<keyword evidence="1" id="KW-0812">Transmembrane</keyword>
<dbReference type="PANTHER" id="PTHR36178:SF1">
    <property type="entry name" value="SODIUM_GLUTAMATE SYMPORTER"/>
    <property type="match status" value="1"/>
</dbReference>
<evidence type="ECO:0000313" key="3">
    <source>
        <dbReference type="EMBL" id="WFM83300.1"/>
    </source>
</evidence>
<feature type="transmembrane region" description="Helical" evidence="1">
    <location>
        <begin position="379"/>
        <end position="405"/>
    </location>
</feature>
<keyword evidence="1" id="KW-1003">Cell membrane</keyword>
<dbReference type="NCBIfam" id="TIGR00210">
    <property type="entry name" value="gltS"/>
    <property type="match status" value="1"/>
</dbReference>
<dbReference type="HAMAP" id="MF_02062">
    <property type="entry name" value="GltS"/>
    <property type="match status" value="1"/>
</dbReference>
<keyword evidence="4" id="KW-1185">Reference proteome</keyword>
<feature type="transmembrane region" description="Helical" evidence="1">
    <location>
        <begin position="342"/>
        <end position="359"/>
    </location>
</feature>
<keyword evidence="1" id="KW-0769">Symport</keyword>
<comment type="similarity">
    <text evidence="1">Belongs to the glutamate:Na(+) symporter (ESS) (TC 2.A.27) family.</text>
</comment>
<feature type="transmembrane region" description="Helical" evidence="1">
    <location>
        <begin position="311"/>
        <end position="330"/>
    </location>
</feature>
<feature type="transmembrane region" description="Helical" evidence="1">
    <location>
        <begin position="6"/>
        <end position="24"/>
    </location>
</feature>
<feature type="transmembrane region" description="Helical" evidence="1">
    <location>
        <begin position="219"/>
        <end position="240"/>
    </location>
</feature>
<keyword evidence="1" id="KW-0029">Amino-acid transport</keyword>
<dbReference type="Proteomes" id="UP001215216">
    <property type="component" value="Chromosome"/>
</dbReference>
<feature type="transmembrane region" description="Helical" evidence="1">
    <location>
        <begin position="95"/>
        <end position="120"/>
    </location>
</feature>
<dbReference type="RefSeq" id="WP_278012695.1">
    <property type="nucleotide sequence ID" value="NZ_CP121208.1"/>
</dbReference>
<reference evidence="3 4" key="1">
    <citation type="submission" date="2023-03" db="EMBL/GenBank/DDBJ databases">
        <title>Complete genome of Arcanobacterium canis strain DSM 25104 isolated in 2010 from a canine otitis externa in Germany.</title>
        <authorList>
            <person name="Borowiak M."/>
            <person name="Kreitlow A."/>
            <person name="Malorny B."/>
            <person name="Laemmler C."/>
            <person name="Prenger-Berninghoff E."/>
            <person name="Ploetz M."/>
            <person name="Abdulmawjood A."/>
        </authorList>
    </citation>
    <scope>NUCLEOTIDE SEQUENCE [LARGE SCALE GENOMIC DNA]</scope>
    <source>
        <strain evidence="3 4">DSM 25104</strain>
    </source>
</reference>
<proteinExistence type="inferred from homology"/>
<comment type="function">
    <text evidence="1">Catalyzes the sodium-dependent transport of glutamate.</text>
</comment>
<name>A0ABY8FZX6_9ACTO</name>
<gene>
    <name evidence="3" type="primary">gltS</name>
    <name evidence="3" type="ORF">P7079_07880</name>
</gene>
<comment type="subcellular location">
    <subcellularLocation>
        <location evidence="1">Cell membrane</location>
        <topology evidence="1">Multi-pass membrane protein</topology>
    </subcellularLocation>
</comment>
<accession>A0ABY8FZX6</accession>
<feature type="transmembrane region" description="Helical" evidence="1">
    <location>
        <begin position="36"/>
        <end position="55"/>
    </location>
</feature>
<evidence type="ECO:0000256" key="2">
    <source>
        <dbReference type="NCBIfam" id="TIGR00210"/>
    </source>
</evidence>
<dbReference type="InterPro" id="IPR004445">
    <property type="entry name" value="GltS"/>
</dbReference>
<evidence type="ECO:0000256" key="1">
    <source>
        <dbReference type="HAMAP-Rule" id="MF_02062"/>
    </source>
</evidence>
<sequence>MTIEFTMVQSIGFAVVLLLIGRFLRSHISFLERFAIPSPVIGGFLFALINLVFHYTQWVTITFDSTLQSFFMILFFTSIGFGASPMVLKKAGPKVAIFLSVAVGLVILQNLVALGLAPVLHVPGPIALMTGSTSMTGGHGTSAGIAPLVEAAGLKGAESVAYTAATFGLVVGSLIGGPIAARLIRSKNLADIHDKDKKDYSFLRETMHPLDTERMTTGFIWLLVAMFAGSYITDAINHVIQGWTAMAQFPAYLGPMIFGVLARWLSDRRYARKGGVEIVAHQEIEVIGNVSLSLFLAMALMSVKLWDLGSLALPLVALLAAQTILAFLYVRFVTFKAMGSTYDAAVLLAGHAGFGMGATPNGVANMESVTRKFGPSPTAFFVLPVVGGMFIDFFNVFIITIFLTLV</sequence>